<dbReference type="AlphaFoldDB" id="A0A0B0MHS8"/>
<gene>
    <name evidence="1" type="ORF">F383_38902</name>
</gene>
<proteinExistence type="predicted"/>
<reference evidence="2" key="1">
    <citation type="submission" date="2014-09" db="EMBL/GenBank/DDBJ databases">
        <authorList>
            <person name="Mudge J."/>
            <person name="Ramaraj T."/>
            <person name="Lindquist I.E."/>
            <person name="Bharti A.K."/>
            <person name="Sundararajan A."/>
            <person name="Cameron C.T."/>
            <person name="Woodward J.E."/>
            <person name="May G.D."/>
            <person name="Brubaker C."/>
            <person name="Broadhvest J."/>
            <person name="Wilkins T.A."/>
        </authorList>
    </citation>
    <scope>NUCLEOTIDE SEQUENCE</scope>
    <source>
        <strain evidence="2">cv. AKA8401</strain>
    </source>
</reference>
<evidence type="ECO:0000313" key="1">
    <source>
        <dbReference type="EMBL" id="KHG00295.1"/>
    </source>
</evidence>
<evidence type="ECO:0000313" key="2">
    <source>
        <dbReference type="Proteomes" id="UP000032142"/>
    </source>
</evidence>
<accession>A0A0B0MHS8</accession>
<organism evidence="1 2">
    <name type="scientific">Gossypium arboreum</name>
    <name type="common">Tree cotton</name>
    <name type="synonym">Gossypium nanking</name>
    <dbReference type="NCBI Taxonomy" id="29729"/>
    <lineage>
        <taxon>Eukaryota</taxon>
        <taxon>Viridiplantae</taxon>
        <taxon>Streptophyta</taxon>
        <taxon>Embryophyta</taxon>
        <taxon>Tracheophyta</taxon>
        <taxon>Spermatophyta</taxon>
        <taxon>Magnoliopsida</taxon>
        <taxon>eudicotyledons</taxon>
        <taxon>Gunneridae</taxon>
        <taxon>Pentapetalae</taxon>
        <taxon>rosids</taxon>
        <taxon>malvids</taxon>
        <taxon>Malvales</taxon>
        <taxon>Malvaceae</taxon>
        <taxon>Malvoideae</taxon>
        <taxon>Gossypium</taxon>
    </lineage>
</organism>
<dbReference type="Proteomes" id="UP000032142">
    <property type="component" value="Unassembled WGS sequence"/>
</dbReference>
<protein>
    <submittedName>
        <fullName evidence="1">Uncharacterized protein</fullName>
    </submittedName>
</protein>
<name>A0A0B0MHS8_GOSAR</name>
<dbReference type="EMBL" id="JRRC01122826">
    <property type="protein sequence ID" value="KHG00295.1"/>
    <property type="molecule type" value="Genomic_DNA"/>
</dbReference>
<keyword evidence="2" id="KW-1185">Reference proteome</keyword>
<sequence length="31" mass="3456">MFKLVDRCECFHGTSCKVTIDLTSIDEGHLG</sequence>
<comment type="caution">
    <text evidence="1">The sequence shown here is derived from an EMBL/GenBank/DDBJ whole genome shotgun (WGS) entry which is preliminary data.</text>
</comment>